<dbReference type="Proteomes" id="UP001501414">
    <property type="component" value="Unassembled WGS sequence"/>
</dbReference>
<feature type="transmembrane region" description="Helical" evidence="1">
    <location>
        <begin position="172"/>
        <end position="191"/>
    </location>
</feature>
<evidence type="ECO:0000256" key="1">
    <source>
        <dbReference type="SAM" id="Phobius"/>
    </source>
</evidence>
<keyword evidence="1" id="KW-1133">Transmembrane helix</keyword>
<keyword evidence="3" id="KW-0482">Metalloprotease</keyword>
<feature type="transmembrane region" description="Helical" evidence="1">
    <location>
        <begin position="31"/>
        <end position="53"/>
    </location>
</feature>
<evidence type="ECO:0000313" key="4">
    <source>
        <dbReference type="Proteomes" id="UP001501414"/>
    </source>
</evidence>
<feature type="domain" description="CAAX prenyl protease 2/Lysostaphin resistance protein A-like" evidence="2">
    <location>
        <begin position="121"/>
        <end position="208"/>
    </location>
</feature>
<keyword evidence="3" id="KW-0645">Protease</keyword>
<protein>
    <submittedName>
        <fullName evidence="3">CPBP family intramembrane metalloprotease</fullName>
    </submittedName>
</protein>
<gene>
    <name evidence="3" type="ORF">GCM10009613_49580</name>
</gene>
<reference evidence="4" key="1">
    <citation type="journal article" date="2019" name="Int. J. Syst. Evol. Microbiol.">
        <title>The Global Catalogue of Microorganisms (GCM) 10K type strain sequencing project: providing services to taxonomists for standard genome sequencing and annotation.</title>
        <authorList>
            <consortium name="The Broad Institute Genomics Platform"/>
            <consortium name="The Broad Institute Genome Sequencing Center for Infectious Disease"/>
            <person name="Wu L."/>
            <person name="Ma J."/>
        </authorList>
    </citation>
    <scope>NUCLEOTIDE SEQUENCE [LARGE SCALE GENOMIC DNA]</scope>
    <source>
        <strain evidence="4">JCM 11896</strain>
    </source>
</reference>
<accession>A0ABP4IUK2</accession>
<dbReference type="EMBL" id="BAAAJK010000034">
    <property type="protein sequence ID" value="GAA1397235.1"/>
    <property type="molecule type" value="Genomic_DNA"/>
</dbReference>
<feature type="transmembrane region" description="Helical" evidence="1">
    <location>
        <begin position="65"/>
        <end position="90"/>
    </location>
</feature>
<evidence type="ECO:0000259" key="2">
    <source>
        <dbReference type="Pfam" id="PF02517"/>
    </source>
</evidence>
<evidence type="ECO:0000313" key="3">
    <source>
        <dbReference type="EMBL" id="GAA1397235.1"/>
    </source>
</evidence>
<sequence length="218" mass="23315">MSTGRWLALWSACLVAFLVLSLVPLDGPSALVRQSAFTAIMLGALGWATGRWWTALFRRVTLRDAGLMVVFAVLGMITSGVAALVVRSLFAVSANPLSGGTRGGTGQTIVEWVGDAVQLLGEELMTLLPFLALLHILTGRAGLGRRPAIVWAALVTAVWFGALHLPTYDWNVAQSLIVIGAARLVLTLAYIRTKNLWVPVGAHILFDTTVLFLVPALT</sequence>
<dbReference type="RefSeq" id="WP_344026630.1">
    <property type="nucleotide sequence ID" value="NZ_BAAAJK010000034.1"/>
</dbReference>
<keyword evidence="1" id="KW-0812">Transmembrane</keyword>
<feature type="transmembrane region" description="Helical" evidence="1">
    <location>
        <begin position="148"/>
        <end position="166"/>
    </location>
</feature>
<organism evidence="3 4">
    <name type="scientific">Pseudonocardia kongjuensis</name>
    <dbReference type="NCBI Taxonomy" id="102227"/>
    <lineage>
        <taxon>Bacteria</taxon>
        <taxon>Bacillati</taxon>
        <taxon>Actinomycetota</taxon>
        <taxon>Actinomycetes</taxon>
        <taxon>Pseudonocardiales</taxon>
        <taxon>Pseudonocardiaceae</taxon>
        <taxon>Pseudonocardia</taxon>
    </lineage>
</organism>
<comment type="caution">
    <text evidence="3">The sequence shown here is derived from an EMBL/GenBank/DDBJ whole genome shotgun (WGS) entry which is preliminary data.</text>
</comment>
<feature type="transmembrane region" description="Helical" evidence="1">
    <location>
        <begin position="124"/>
        <end position="143"/>
    </location>
</feature>
<name>A0ABP4IUK2_9PSEU</name>
<keyword evidence="3" id="KW-0378">Hydrolase</keyword>
<dbReference type="Pfam" id="PF02517">
    <property type="entry name" value="Rce1-like"/>
    <property type="match status" value="1"/>
</dbReference>
<dbReference type="InterPro" id="IPR003675">
    <property type="entry name" value="Rce1/LyrA-like_dom"/>
</dbReference>
<keyword evidence="4" id="KW-1185">Reference proteome</keyword>
<keyword evidence="1" id="KW-0472">Membrane</keyword>
<feature type="transmembrane region" description="Helical" evidence="1">
    <location>
        <begin position="196"/>
        <end position="217"/>
    </location>
</feature>
<proteinExistence type="predicted"/>
<dbReference type="GO" id="GO:0008237">
    <property type="term" value="F:metallopeptidase activity"/>
    <property type="evidence" value="ECO:0007669"/>
    <property type="project" value="UniProtKB-KW"/>
</dbReference>